<dbReference type="InterPro" id="IPR019734">
    <property type="entry name" value="TPR_rpt"/>
</dbReference>
<evidence type="ECO:0000313" key="3">
    <source>
        <dbReference type="EMBL" id="GFE51492.1"/>
    </source>
</evidence>
<keyword evidence="1" id="KW-0131">Cell cycle</keyword>
<keyword evidence="1" id="KW-0574">Periplasm</keyword>
<keyword evidence="4" id="KW-1185">Reference proteome</keyword>
<dbReference type="OrthoDB" id="9763909at2"/>
<organism evidence="3 4">
    <name type="scientific">Roseobacter cerasinus</name>
    <dbReference type="NCBI Taxonomy" id="2602289"/>
    <lineage>
        <taxon>Bacteria</taxon>
        <taxon>Pseudomonadati</taxon>
        <taxon>Pseudomonadota</taxon>
        <taxon>Alphaproteobacteria</taxon>
        <taxon>Rhodobacterales</taxon>
        <taxon>Roseobacteraceae</taxon>
        <taxon>Roseobacter</taxon>
    </lineage>
</organism>
<protein>
    <recommendedName>
        <fullName evidence="1">Cell division coordinator CpoB</fullName>
    </recommendedName>
</protein>
<comment type="similarity">
    <text evidence="1">Belongs to the CpoB family.</text>
</comment>
<gene>
    <name evidence="1" type="primary">cpoB</name>
    <name evidence="3" type="ORF">So717_32450</name>
</gene>
<evidence type="ECO:0000256" key="2">
    <source>
        <dbReference type="SAM" id="MobiDB-lite"/>
    </source>
</evidence>
<keyword evidence="1" id="KW-0175">Coiled coil</keyword>
<dbReference type="RefSeq" id="WP_159979250.1">
    <property type="nucleotide sequence ID" value="NZ_BLIV01000006.1"/>
</dbReference>
<comment type="caution">
    <text evidence="3">The sequence shown here is derived from an EMBL/GenBank/DDBJ whole genome shotgun (WGS) entry which is preliminary data.</text>
</comment>
<dbReference type="Gene3D" id="1.25.40.10">
    <property type="entry name" value="Tetratricopeptide repeat domain"/>
    <property type="match status" value="1"/>
</dbReference>
<evidence type="ECO:0000313" key="4">
    <source>
        <dbReference type="Proteomes" id="UP000436522"/>
    </source>
</evidence>
<dbReference type="NCBIfam" id="TIGR02795">
    <property type="entry name" value="tol_pal_ybgF"/>
    <property type="match status" value="1"/>
</dbReference>
<reference evidence="3 4" key="1">
    <citation type="submission" date="2019-12" db="EMBL/GenBank/DDBJ databases">
        <title>Roseobacter cerasinus sp. nov., isolated from seawater around aquaculture.</title>
        <authorList>
            <person name="Muramatsu S."/>
            <person name="Takabe Y."/>
            <person name="Mori K."/>
            <person name="Takaichi S."/>
            <person name="Hanada S."/>
        </authorList>
    </citation>
    <scope>NUCLEOTIDE SEQUENCE [LARGE SCALE GENOMIC DNA]</scope>
    <source>
        <strain evidence="3 4">AI77</strain>
    </source>
</reference>
<dbReference type="SUPFAM" id="SSF48452">
    <property type="entry name" value="TPR-like"/>
    <property type="match status" value="1"/>
</dbReference>
<comment type="function">
    <text evidence="1">Mediates coordination of peptidoglycan synthesis and outer membrane constriction during cell division.</text>
</comment>
<keyword evidence="1" id="KW-0732">Signal</keyword>
<keyword evidence="1" id="KW-0132">Cell division</keyword>
<name>A0A640VV06_9RHOB</name>
<comment type="subcellular location">
    <subcellularLocation>
        <location evidence="1">Periplasm</location>
    </subcellularLocation>
</comment>
<sequence precursor="true">MRVFIALATALALLPATTHAQDDQTLADIRQEMTVLYVEIQRLRRELSTTGGASVNTGGETVLDRMSAIEAEMQRLTSKTEELEFRINRIVEDGTNRLGDLEFRLVELEGGDIAALGETSTLGGDQPASTAPATGGAATSAPAGAGIQLAVGEEEDFKTAQSALSEGDFERAAQLFAEFSQTYPGGPLAAGADLGRGEALEELGDTREAARAYLNSFSVDPTGPVAPQSLYRLGRSLGGLGQMQEACVTLGEVGLRFPQDPAAEEARGEMQRLGCA</sequence>
<evidence type="ECO:0000256" key="1">
    <source>
        <dbReference type="HAMAP-Rule" id="MF_02066"/>
    </source>
</evidence>
<proteinExistence type="inferred from homology"/>
<dbReference type="Pfam" id="PF13174">
    <property type="entry name" value="TPR_6"/>
    <property type="match status" value="1"/>
</dbReference>
<feature type="signal peptide" evidence="1">
    <location>
        <begin position="1"/>
        <end position="20"/>
    </location>
</feature>
<dbReference type="GO" id="GO:0043093">
    <property type="term" value="P:FtsZ-dependent cytokinesis"/>
    <property type="evidence" value="ECO:0007669"/>
    <property type="project" value="UniProtKB-UniRule"/>
</dbReference>
<dbReference type="EMBL" id="BLIV01000006">
    <property type="protein sequence ID" value="GFE51492.1"/>
    <property type="molecule type" value="Genomic_DNA"/>
</dbReference>
<accession>A0A640VV06</accession>
<dbReference type="Proteomes" id="UP000436522">
    <property type="component" value="Unassembled WGS sequence"/>
</dbReference>
<dbReference type="InterPro" id="IPR014162">
    <property type="entry name" value="CpoB_C"/>
</dbReference>
<dbReference type="Pfam" id="PF13432">
    <property type="entry name" value="TPR_16"/>
    <property type="match status" value="1"/>
</dbReference>
<dbReference type="GO" id="GO:0030288">
    <property type="term" value="C:outer membrane-bounded periplasmic space"/>
    <property type="evidence" value="ECO:0007669"/>
    <property type="project" value="UniProtKB-UniRule"/>
</dbReference>
<dbReference type="InterPro" id="IPR034706">
    <property type="entry name" value="CpoB"/>
</dbReference>
<dbReference type="InterPro" id="IPR011990">
    <property type="entry name" value="TPR-like_helical_dom_sf"/>
</dbReference>
<feature type="coiled-coil region" evidence="1">
    <location>
        <begin position="26"/>
        <end position="86"/>
    </location>
</feature>
<feature type="chain" id="PRO_5029059610" description="Cell division coordinator CpoB" evidence="1">
    <location>
        <begin position="21"/>
        <end position="276"/>
    </location>
</feature>
<dbReference type="AlphaFoldDB" id="A0A640VV06"/>
<dbReference type="HAMAP" id="MF_02066">
    <property type="entry name" value="CpoB"/>
    <property type="match status" value="1"/>
</dbReference>
<feature type="compositionally biased region" description="Low complexity" evidence="2">
    <location>
        <begin position="127"/>
        <end position="141"/>
    </location>
</feature>
<feature type="region of interest" description="Disordered" evidence="2">
    <location>
        <begin position="117"/>
        <end position="141"/>
    </location>
</feature>